<sequence>MKLKNIANNVKNCCLVSKKAVSLGTKEKETMRTMRTEKVAQWLGNQGMVEAKDNFLSTFGHMENVDYGGIEGFLYLYYRDFAGDVFLSMQCQVTTTLTFD</sequence>
<gene>
    <name evidence="1" type="ORF">UFOVP54_113</name>
</gene>
<name>A0A6J5KVU9_9CAUD</name>
<dbReference type="EMBL" id="LR796188">
    <property type="protein sequence ID" value="CAB4125335.1"/>
    <property type="molecule type" value="Genomic_DNA"/>
</dbReference>
<proteinExistence type="predicted"/>
<protein>
    <submittedName>
        <fullName evidence="1">Uncharacterized protein</fullName>
    </submittedName>
</protein>
<reference evidence="1" key="1">
    <citation type="submission" date="2020-04" db="EMBL/GenBank/DDBJ databases">
        <authorList>
            <person name="Chiriac C."/>
            <person name="Salcher M."/>
            <person name="Ghai R."/>
            <person name="Kavagutti S V."/>
        </authorList>
    </citation>
    <scope>NUCLEOTIDE SEQUENCE</scope>
</reference>
<evidence type="ECO:0000313" key="1">
    <source>
        <dbReference type="EMBL" id="CAB4125335.1"/>
    </source>
</evidence>
<accession>A0A6J5KVU9</accession>
<organism evidence="1">
    <name type="scientific">uncultured Caudovirales phage</name>
    <dbReference type="NCBI Taxonomy" id="2100421"/>
    <lineage>
        <taxon>Viruses</taxon>
        <taxon>Duplodnaviria</taxon>
        <taxon>Heunggongvirae</taxon>
        <taxon>Uroviricota</taxon>
        <taxon>Caudoviricetes</taxon>
        <taxon>Peduoviridae</taxon>
        <taxon>Maltschvirus</taxon>
        <taxon>Maltschvirus maltsch</taxon>
    </lineage>
</organism>